<dbReference type="PANTHER" id="PTHR43163:SF9">
    <property type="entry name" value="ABC TRANSPORTER PERMEASE PROTEIN"/>
    <property type="match status" value="1"/>
</dbReference>
<evidence type="ECO:0000256" key="3">
    <source>
        <dbReference type="ARBA" id="ARBA00022475"/>
    </source>
</evidence>
<feature type="transmembrane region" description="Helical" evidence="7">
    <location>
        <begin position="190"/>
        <end position="213"/>
    </location>
</feature>
<evidence type="ECO:0000256" key="5">
    <source>
        <dbReference type="ARBA" id="ARBA00022989"/>
    </source>
</evidence>
<comment type="caution">
    <text evidence="9">The sequence shown here is derived from an EMBL/GenBank/DDBJ whole genome shotgun (WGS) entry which is preliminary data.</text>
</comment>
<evidence type="ECO:0000256" key="4">
    <source>
        <dbReference type="ARBA" id="ARBA00022692"/>
    </source>
</evidence>
<evidence type="ECO:0000313" key="10">
    <source>
        <dbReference type="Proteomes" id="UP000292039"/>
    </source>
</evidence>
<keyword evidence="2 7" id="KW-0813">Transport</keyword>
<evidence type="ECO:0000256" key="7">
    <source>
        <dbReference type="RuleBase" id="RU363032"/>
    </source>
</evidence>
<dbReference type="Pfam" id="PF19300">
    <property type="entry name" value="BPD_transp_1_N"/>
    <property type="match status" value="1"/>
</dbReference>
<proteinExistence type="inferred from homology"/>
<keyword evidence="6 7" id="KW-0472">Membrane</keyword>
<evidence type="ECO:0000313" key="9">
    <source>
        <dbReference type="EMBL" id="RZS73260.1"/>
    </source>
</evidence>
<dbReference type="AlphaFoldDB" id="A0A4Q7MYM3"/>
<dbReference type="RefSeq" id="WP_130486425.1">
    <property type="nucleotide sequence ID" value="NZ_CBCSEB010000003.1"/>
</dbReference>
<protein>
    <submittedName>
        <fullName evidence="9">Peptide/nickel transport system permease protein</fullName>
    </submittedName>
</protein>
<evidence type="ECO:0000256" key="2">
    <source>
        <dbReference type="ARBA" id="ARBA00022448"/>
    </source>
</evidence>
<dbReference type="GO" id="GO:0005886">
    <property type="term" value="C:plasma membrane"/>
    <property type="evidence" value="ECO:0007669"/>
    <property type="project" value="UniProtKB-SubCell"/>
</dbReference>
<feature type="transmembrane region" description="Helical" evidence="7">
    <location>
        <begin position="102"/>
        <end position="124"/>
    </location>
</feature>
<evidence type="ECO:0000256" key="1">
    <source>
        <dbReference type="ARBA" id="ARBA00004651"/>
    </source>
</evidence>
<feature type="transmembrane region" description="Helical" evidence="7">
    <location>
        <begin position="248"/>
        <end position="274"/>
    </location>
</feature>
<gene>
    <name evidence="9" type="ORF">EV679_0450</name>
</gene>
<dbReference type="InterPro" id="IPR035906">
    <property type="entry name" value="MetI-like_sf"/>
</dbReference>
<dbReference type="Pfam" id="PF00528">
    <property type="entry name" value="BPD_transp_1"/>
    <property type="match status" value="1"/>
</dbReference>
<accession>A0A4Q7MYM3</accession>
<evidence type="ECO:0000256" key="6">
    <source>
        <dbReference type="ARBA" id="ARBA00023136"/>
    </source>
</evidence>
<feature type="transmembrane region" description="Helical" evidence="7">
    <location>
        <begin position="145"/>
        <end position="170"/>
    </location>
</feature>
<sequence length="331" mass="36250">MFISFLTTRLFKALMVMLGVVVINFFLIRMAPGDPAAVLAGESGASDPAFVEALRAQFGLDQPLLTQLWVYLKGAVQLDLGYSYRNHVPVFDLIMERLPATLLLMAAAFVISIVAGVALGALAARSRFRNRHRWVDSLVMSSAMLLYATPLFWLALLSVIIFSVILGWFPAFGMESVAASYVGWEKVLDIGRHLVLPACSLAAFFMAVYARLIRASMLEVMGMDYVKTARAKGVPRGRVLRVHVMRNALMPVVTFAGVQLGQLAGGAVLTETVFGWPGVGRLMFDALLQRDYQLLLGGFLVTSAMVVFFNFMADLVYRVLDPRIGANGAKS</sequence>
<feature type="transmembrane region" description="Helical" evidence="7">
    <location>
        <begin position="12"/>
        <end position="31"/>
    </location>
</feature>
<dbReference type="PANTHER" id="PTHR43163">
    <property type="entry name" value="DIPEPTIDE TRANSPORT SYSTEM PERMEASE PROTEIN DPPB-RELATED"/>
    <property type="match status" value="1"/>
</dbReference>
<dbReference type="InterPro" id="IPR000515">
    <property type="entry name" value="MetI-like"/>
</dbReference>
<dbReference type="Gene3D" id="1.10.3720.10">
    <property type="entry name" value="MetI-like"/>
    <property type="match status" value="1"/>
</dbReference>
<keyword evidence="4 7" id="KW-0812">Transmembrane</keyword>
<dbReference type="CDD" id="cd06261">
    <property type="entry name" value="TM_PBP2"/>
    <property type="match status" value="1"/>
</dbReference>
<name>A0A4Q7MYM3_9BURK</name>
<dbReference type="SUPFAM" id="SSF161098">
    <property type="entry name" value="MetI-like"/>
    <property type="match status" value="1"/>
</dbReference>
<keyword evidence="3" id="KW-1003">Cell membrane</keyword>
<dbReference type="GO" id="GO:0055085">
    <property type="term" value="P:transmembrane transport"/>
    <property type="evidence" value="ECO:0007669"/>
    <property type="project" value="InterPro"/>
</dbReference>
<evidence type="ECO:0000259" key="8">
    <source>
        <dbReference type="PROSITE" id="PS50928"/>
    </source>
</evidence>
<comment type="similarity">
    <text evidence="7">Belongs to the binding-protein-dependent transport system permease family.</text>
</comment>
<dbReference type="EMBL" id="SGWZ01000001">
    <property type="protein sequence ID" value="RZS73260.1"/>
    <property type="molecule type" value="Genomic_DNA"/>
</dbReference>
<feature type="domain" description="ABC transmembrane type-1" evidence="8">
    <location>
        <begin position="98"/>
        <end position="317"/>
    </location>
</feature>
<keyword evidence="5 7" id="KW-1133">Transmembrane helix</keyword>
<dbReference type="PROSITE" id="PS50928">
    <property type="entry name" value="ABC_TM1"/>
    <property type="match status" value="1"/>
</dbReference>
<comment type="subcellular location">
    <subcellularLocation>
        <location evidence="1 7">Cell membrane</location>
        <topology evidence="1 7">Multi-pass membrane protein</topology>
    </subcellularLocation>
</comment>
<feature type="transmembrane region" description="Helical" evidence="7">
    <location>
        <begin position="294"/>
        <end position="313"/>
    </location>
</feature>
<dbReference type="Proteomes" id="UP000292039">
    <property type="component" value="Unassembled WGS sequence"/>
</dbReference>
<reference evidence="9 10" key="1">
    <citation type="submission" date="2019-02" db="EMBL/GenBank/DDBJ databases">
        <title>Genomic Encyclopedia of Type Strains, Phase IV (KMG-IV): sequencing the most valuable type-strain genomes for metagenomic binning, comparative biology and taxonomic classification.</title>
        <authorList>
            <person name="Goeker M."/>
        </authorList>
    </citation>
    <scope>NUCLEOTIDE SEQUENCE [LARGE SCALE GENOMIC DNA]</scope>
    <source>
        <strain evidence="9 10">DSM 16618</strain>
    </source>
</reference>
<organism evidence="9 10">
    <name type="scientific">Kerstersia gyiorum</name>
    <dbReference type="NCBI Taxonomy" id="206506"/>
    <lineage>
        <taxon>Bacteria</taxon>
        <taxon>Pseudomonadati</taxon>
        <taxon>Pseudomonadota</taxon>
        <taxon>Betaproteobacteria</taxon>
        <taxon>Burkholderiales</taxon>
        <taxon>Alcaligenaceae</taxon>
        <taxon>Kerstersia</taxon>
    </lineage>
</organism>
<dbReference type="InterPro" id="IPR045621">
    <property type="entry name" value="BPD_transp_1_N"/>
</dbReference>